<evidence type="ECO:0000313" key="3">
    <source>
        <dbReference type="Proteomes" id="UP000247409"/>
    </source>
</evidence>
<reference evidence="2 3" key="1">
    <citation type="journal article" date="2018" name="Mol. Biol. Evol.">
        <title>Analysis of the draft genome of the red seaweed Gracilariopsis chorda provides insights into genome size evolution in Rhodophyta.</title>
        <authorList>
            <person name="Lee J."/>
            <person name="Yang E.C."/>
            <person name="Graf L."/>
            <person name="Yang J.H."/>
            <person name="Qiu H."/>
            <person name="Zel Zion U."/>
            <person name="Chan C.X."/>
            <person name="Stephens T.G."/>
            <person name="Weber A.P.M."/>
            <person name="Boo G.H."/>
            <person name="Boo S.M."/>
            <person name="Kim K.M."/>
            <person name="Shin Y."/>
            <person name="Jung M."/>
            <person name="Lee S.J."/>
            <person name="Yim H.S."/>
            <person name="Lee J.H."/>
            <person name="Bhattacharya D."/>
            <person name="Yoon H.S."/>
        </authorList>
    </citation>
    <scope>NUCLEOTIDE SEQUENCE [LARGE SCALE GENOMIC DNA]</scope>
    <source>
        <strain evidence="2 3">SKKU-2015</strain>
        <tissue evidence="2">Whole body</tissue>
    </source>
</reference>
<dbReference type="OrthoDB" id="10432279at2759"/>
<feature type="transmembrane region" description="Helical" evidence="1">
    <location>
        <begin position="53"/>
        <end position="77"/>
    </location>
</feature>
<comment type="caution">
    <text evidence="2">The sequence shown here is derived from an EMBL/GenBank/DDBJ whole genome shotgun (WGS) entry which is preliminary data.</text>
</comment>
<feature type="transmembrane region" description="Helical" evidence="1">
    <location>
        <begin position="137"/>
        <end position="160"/>
    </location>
</feature>
<dbReference type="Proteomes" id="UP000247409">
    <property type="component" value="Unassembled WGS sequence"/>
</dbReference>
<sequence length="473" mass="53596">MEQLIRNTSSQLNSTDFFCSRPGLDEASQWSVRGFYENKFNDPLNFNLSENSVSLITAIATSFSLVLFNDIVFRALVRAKINEVNKHVILRRHVLETFSNPLTLFLLILRRRKEEVYFCCEEEEQQRTGSSSRKAKITYAALCAMGLLTVFAEFVFIFLATNQNGVYDVQLDGVPIFEFDDRGCEFVGPPTWNACIQVPLTEKPGFNPRGALQICSSVVFRGDNATDGQHDVHLILALNEYMVTATVNYREWTTSMNFRMGYMNESGAMYVGMQSTSAEQIKAALLHRLERTNVTVLSAFPEENVARFGEDMESTKWGLRRPERTERQASQAQALVAGVLGDVRLVDLNETTIGSVLFQDSSSEEERVHLMHQYLQALIRSIMFPTGKGRGVFFSEDSTLYLDEHTSPLVSYNRPWIGVAPSVAICSGLLLIWIALVAMGMESDMDSRWAWKEFMESKTVDDFQQRSDRLLEA</sequence>
<feature type="transmembrane region" description="Helical" evidence="1">
    <location>
        <begin position="416"/>
        <end position="438"/>
    </location>
</feature>
<accession>A0A2V3J847</accession>
<keyword evidence="1" id="KW-0472">Membrane</keyword>
<proteinExistence type="predicted"/>
<evidence type="ECO:0000256" key="1">
    <source>
        <dbReference type="SAM" id="Phobius"/>
    </source>
</evidence>
<evidence type="ECO:0000313" key="2">
    <source>
        <dbReference type="EMBL" id="PXF49340.1"/>
    </source>
</evidence>
<keyword evidence="1" id="KW-1133">Transmembrane helix</keyword>
<organism evidence="2 3">
    <name type="scientific">Gracilariopsis chorda</name>
    <dbReference type="NCBI Taxonomy" id="448386"/>
    <lineage>
        <taxon>Eukaryota</taxon>
        <taxon>Rhodophyta</taxon>
        <taxon>Florideophyceae</taxon>
        <taxon>Rhodymeniophycidae</taxon>
        <taxon>Gracilariales</taxon>
        <taxon>Gracilariaceae</taxon>
        <taxon>Gracilariopsis</taxon>
    </lineage>
</organism>
<protein>
    <submittedName>
        <fullName evidence="2">Uncharacterized protein</fullName>
    </submittedName>
</protein>
<keyword evidence="1" id="KW-0812">Transmembrane</keyword>
<dbReference type="EMBL" id="NBIV01000006">
    <property type="protein sequence ID" value="PXF49340.1"/>
    <property type="molecule type" value="Genomic_DNA"/>
</dbReference>
<name>A0A2V3J847_9FLOR</name>
<dbReference type="AlphaFoldDB" id="A0A2V3J847"/>
<gene>
    <name evidence="2" type="ORF">BWQ96_00914</name>
</gene>
<keyword evidence="3" id="KW-1185">Reference proteome</keyword>